<evidence type="ECO:0000313" key="3">
    <source>
        <dbReference type="Proteomes" id="UP000642748"/>
    </source>
</evidence>
<feature type="compositionally biased region" description="Basic and acidic residues" evidence="1">
    <location>
        <begin position="57"/>
        <end position="78"/>
    </location>
</feature>
<protein>
    <submittedName>
        <fullName evidence="2">Uncharacterized protein</fullName>
    </submittedName>
</protein>
<evidence type="ECO:0000313" key="2">
    <source>
        <dbReference type="EMBL" id="GIH20881.1"/>
    </source>
</evidence>
<feature type="region of interest" description="Disordered" evidence="1">
    <location>
        <begin position="1"/>
        <end position="109"/>
    </location>
</feature>
<evidence type="ECO:0000256" key="1">
    <source>
        <dbReference type="SAM" id="MobiDB-lite"/>
    </source>
</evidence>
<organism evidence="2 3">
    <name type="scientific">Rugosimonospora africana</name>
    <dbReference type="NCBI Taxonomy" id="556532"/>
    <lineage>
        <taxon>Bacteria</taxon>
        <taxon>Bacillati</taxon>
        <taxon>Actinomycetota</taxon>
        <taxon>Actinomycetes</taxon>
        <taxon>Micromonosporales</taxon>
        <taxon>Micromonosporaceae</taxon>
        <taxon>Rugosimonospora</taxon>
    </lineage>
</organism>
<gene>
    <name evidence="2" type="ORF">Raf01_90530</name>
</gene>
<keyword evidence="3" id="KW-1185">Reference proteome</keyword>
<name>A0A8J3R263_9ACTN</name>
<reference evidence="2" key="1">
    <citation type="submission" date="2021-01" db="EMBL/GenBank/DDBJ databases">
        <title>Whole genome shotgun sequence of Rugosimonospora africana NBRC 104875.</title>
        <authorList>
            <person name="Komaki H."/>
            <person name="Tamura T."/>
        </authorList>
    </citation>
    <scope>NUCLEOTIDE SEQUENCE</scope>
    <source>
        <strain evidence="2">NBRC 104875</strain>
    </source>
</reference>
<dbReference type="AlphaFoldDB" id="A0A8J3R263"/>
<accession>A0A8J3R263</accession>
<sequence>MVPATTNTLARKHEADDSEINRSSVTETCPAGCLDRGLNHGNSLLESAPPSMPPDPFPDRFRPSPTGKRDDAVTDRRRAMPHIRNLEMPCNSTLPHVPLTGADRSTCWP</sequence>
<dbReference type="Proteomes" id="UP000642748">
    <property type="component" value="Unassembled WGS sequence"/>
</dbReference>
<comment type="caution">
    <text evidence="2">The sequence shown here is derived from an EMBL/GenBank/DDBJ whole genome shotgun (WGS) entry which is preliminary data.</text>
</comment>
<dbReference type="EMBL" id="BONZ01000108">
    <property type="protein sequence ID" value="GIH20881.1"/>
    <property type="molecule type" value="Genomic_DNA"/>
</dbReference>
<proteinExistence type="predicted"/>